<accession>F4BW16</accession>
<protein>
    <submittedName>
        <fullName evidence="1">Conserved domain protein</fullName>
    </submittedName>
</protein>
<evidence type="ECO:0000313" key="2">
    <source>
        <dbReference type="Proteomes" id="UP000007807"/>
    </source>
</evidence>
<proteinExistence type="predicted"/>
<reference evidence="1 2" key="1">
    <citation type="journal article" date="2011" name="J. Bacteriol.">
        <title>Complete genome sequence of Methanosaeta concilii, a specialist in aceticlastic methanogenesis.</title>
        <authorList>
            <person name="Barber R.D."/>
            <person name="Zhang L."/>
            <person name="Harnack M."/>
            <person name="Olson M.V."/>
            <person name="Kaul R."/>
            <person name="Ingram-Smith C."/>
            <person name="Smith K.S."/>
        </authorList>
    </citation>
    <scope>NUCLEOTIDE SEQUENCE [LARGE SCALE GENOMIC DNA]</scope>
    <source>
        <strain evidence="2">ATCC 5969 / DSM 3671 / JCM 10134 / NBRC 103675 / OCM 69 / GP-6</strain>
    </source>
</reference>
<sequence>MWVSFADLGFKPYGSRGSHLKVEEVYPNEYGTFEDAYENVWHFIEKVYNMKRLHSALDYMSSD</sequence>
<evidence type="ECO:0000313" key="1">
    <source>
        <dbReference type="EMBL" id="AEB68446.1"/>
    </source>
</evidence>
<dbReference type="GO" id="GO:0015074">
    <property type="term" value="P:DNA integration"/>
    <property type="evidence" value="ECO:0007669"/>
    <property type="project" value="InterPro"/>
</dbReference>
<dbReference type="InParanoid" id="F4BW16"/>
<dbReference type="KEGG" id="mcj:MCON_1855"/>
<organism evidence="1 2">
    <name type="scientific">Methanothrix soehngenii (strain ATCC 5969 / DSM 3671 / JCM 10134 / NBRC 103675 / OCM 69 / GP-6)</name>
    <name type="common">Methanosaeta concilii</name>
    <dbReference type="NCBI Taxonomy" id="990316"/>
    <lineage>
        <taxon>Archaea</taxon>
        <taxon>Methanobacteriati</taxon>
        <taxon>Methanobacteriota</taxon>
        <taxon>Stenosarchaea group</taxon>
        <taxon>Methanomicrobia</taxon>
        <taxon>Methanotrichales</taxon>
        <taxon>Methanotrichaceae</taxon>
        <taxon>Methanothrix</taxon>
    </lineage>
</organism>
<dbReference type="Proteomes" id="UP000007807">
    <property type="component" value="Chromosome"/>
</dbReference>
<name>F4BW16_METSG</name>
<dbReference type="AlphaFoldDB" id="F4BW16"/>
<gene>
    <name evidence="1" type="ordered locus">MCON_1855</name>
</gene>
<dbReference type="EMBL" id="CP002565">
    <property type="protein sequence ID" value="AEB68446.1"/>
    <property type="molecule type" value="Genomic_DNA"/>
</dbReference>
<keyword evidence="2" id="KW-1185">Reference proteome</keyword>
<dbReference type="HOGENOM" id="CLU_2875054_0_0_2"/>